<dbReference type="PaxDb" id="121845-A0A1S3DFA5"/>
<sequence>MQPDETKWNSNAQSTSSITSHKTFPSEWNFVITSACQNYPEKKQQQMKDIVSEILDYFDTDLIKGLMAQKIEEEREFIIKYMNHKGLKKMEFINEVLRDKTLCENEDKLIQEITARILKINESIMELLDHKVYDENAKVGLIVEKQLEKSKPLIMKETCAECFLAIKYCTLQILQDHIRRENKLMRKEVELNLKKELEMTLMRIKSICSKCVP</sequence>
<feature type="region of interest" description="Disordered" evidence="1">
    <location>
        <begin position="1"/>
        <end position="20"/>
    </location>
</feature>
<dbReference type="Proteomes" id="UP000079169">
    <property type="component" value="Unplaced"/>
</dbReference>
<dbReference type="RefSeq" id="XP_008480781.1">
    <property type="nucleotide sequence ID" value="XM_008482559.1"/>
</dbReference>
<keyword evidence="2" id="KW-1185">Reference proteome</keyword>
<feature type="compositionally biased region" description="Polar residues" evidence="1">
    <location>
        <begin position="8"/>
        <end position="20"/>
    </location>
</feature>
<protein>
    <submittedName>
        <fullName evidence="3">Uncharacterized protein LOC103517523</fullName>
    </submittedName>
</protein>
<dbReference type="AlphaFoldDB" id="A0A1S3DFA5"/>
<evidence type="ECO:0000313" key="2">
    <source>
        <dbReference type="Proteomes" id="UP000079169"/>
    </source>
</evidence>
<evidence type="ECO:0000313" key="3">
    <source>
        <dbReference type="RefSeq" id="XP_008480781.1"/>
    </source>
</evidence>
<proteinExistence type="predicted"/>
<gene>
    <name evidence="3" type="primary">LOC103517523</name>
</gene>
<accession>A0A1S3DFA5</accession>
<reference evidence="3" key="1">
    <citation type="submission" date="2025-08" db="UniProtKB">
        <authorList>
            <consortium name="RefSeq"/>
        </authorList>
    </citation>
    <scope>IDENTIFICATION</scope>
</reference>
<dbReference type="GeneID" id="103517523"/>
<evidence type="ECO:0000256" key="1">
    <source>
        <dbReference type="SAM" id="MobiDB-lite"/>
    </source>
</evidence>
<name>A0A1S3DFA5_DIACI</name>
<organism evidence="2 3">
    <name type="scientific">Diaphorina citri</name>
    <name type="common">Asian citrus psyllid</name>
    <dbReference type="NCBI Taxonomy" id="121845"/>
    <lineage>
        <taxon>Eukaryota</taxon>
        <taxon>Metazoa</taxon>
        <taxon>Ecdysozoa</taxon>
        <taxon>Arthropoda</taxon>
        <taxon>Hexapoda</taxon>
        <taxon>Insecta</taxon>
        <taxon>Pterygota</taxon>
        <taxon>Neoptera</taxon>
        <taxon>Paraneoptera</taxon>
        <taxon>Hemiptera</taxon>
        <taxon>Sternorrhyncha</taxon>
        <taxon>Psylloidea</taxon>
        <taxon>Psyllidae</taxon>
        <taxon>Diaphorininae</taxon>
        <taxon>Diaphorina</taxon>
    </lineage>
</organism>
<dbReference type="KEGG" id="dci:103517523"/>